<accession>A0AAE8N2E9</accession>
<reference evidence="2" key="1">
    <citation type="submission" date="2018-03" db="EMBL/GenBank/DDBJ databases">
        <authorList>
            <person name="Guldener U."/>
        </authorList>
    </citation>
    <scope>NUCLEOTIDE SEQUENCE</scope>
</reference>
<proteinExistence type="predicted"/>
<comment type="caution">
    <text evidence="2">The sequence shown here is derived from an EMBL/GenBank/DDBJ whole genome shotgun (WGS) entry which is preliminary data.</text>
</comment>
<feature type="signal peptide" evidence="1">
    <location>
        <begin position="1"/>
        <end position="20"/>
    </location>
</feature>
<name>A0AAE8N2E9_9PEZI</name>
<evidence type="ECO:0000313" key="3">
    <source>
        <dbReference type="Proteomes" id="UP001187682"/>
    </source>
</evidence>
<dbReference type="Proteomes" id="UP001187682">
    <property type="component" value="Unassembled WGS sequence"/>
</dbReference>
<dbReference type="EMBL" id="ONZQ02000008">
    <property type="protein sequence ID" value="SPO03567.1"/>
    <property type="molecule type" value="Genomic_DNA"/>
</dbReference>
<feature type="chain" id="PRO_5042027192" evidence="1">
    <location>
        <begin position="21"/>
        <end position="99"/>
    </location>
</feature>
<gene>
    <name evidence="2" type="ORF">DNG_06250</name>
</gene>
<dbReference type="AlphaFoldDB" id="A0AAE8N2E9"/>
<evidence type="ECO:0000256" key="1">
    <source>
        <dbReference type="SAM" id="SignalP"/>
    </source>
</evidence>
<sequence length="99" mass="11153">MASNILTITYLFFFILESKQVPLDEMDVVFGGQSHVTERGNMTKADPEAAARRGVDFICQQRDERRPLHSPWVLLAGSWTIDLLVESATKQILGETKES</sequence>
<organism evidence="2 3">
    <name type="scientific">Cephalotrichum gorgonifer</name>
    <dbReference type="NCBI Taxonomy" id="2041049"/>
    <lineage>
        <taxon>Eukaryota</taxon>
        <taxon>Fungi</taxon>
        <taxon>Dikarya</taxon>
        <taxon>Ascomycota</taxon>
        <taxon>Pezizomycotina</taxon>
        <taxon>Sordariomycetes</taxon>
        <taxon>Hypocreomycetidae</taxon>
        <taxon>Microascales</taxon>
        <taxon>Microascaceae</taxon>
        <taxon>Cephalotrichum</taxon>
    </lineage>
</organism>
<keyword evidence="3" id="KW-1185">Reference proteome</keyword>
<evidence type="ECO:0000313" key="2">
    <source>
        <dbReference type="EMBL" id="SPO03567.1"/>
    </source>
</evidence>
<keyword evidence="1" id="KW-0732">Signal</keyword>
<protein>
    <submittedName>
        <fullName evidence="2">Uncharacterized protein</fullName>
    </submittedName>
</protein>